<dbReference type="Proteomes" id="UP000680304">
    <property type="component" value="Unassembled WGS sequence"/>
</dbReference>
<feature type="compositionally biased region" description="Basic and acidic residues" evidence="1">
    <location>
        <begin position="222"/>
        <end position="231"/>
    </location>
</feature>
<name>A0ABQ4N0Y9_9BACL</name>
<protein>
    <recommendedName>
        <fullName evidence="5">DUF58 domain-containing protein</fullName>
    </recommendedName>
</protein>
<reference evidence="3 4" key="1">
    <citation type="submission" date="2021-04" db="EMBL/GenBank/DDBJ databases">
        <title>Draft genome sequence of Paenibacillus cisolokensis, LC2-13A.</title>
        <authorList>
            <person name="Uke A."/>
            <person name="Chhe C."/>
            <person name="Baramee S."/>
            <person name="Kosugi A."/>
        </authorList>
    </citation>
    <scope>NUCLEOTIDE SEQUENCE [LARGE SCALE GENOMIC DNA]</scope>
    <source>
        <strain evidence="3 4">LC2-13A</strain>
    </source>
</reference>
<keyword evidence="2" id="KW-0472">Membrane</keyword>
<evidence type="ECO:0000256" key="1">
    <source>
        <dbReference type="SAM" id="MobiDB-lite"/>
    </source>
</evidence>
<sequence length="472" mass="50456">MSEANAIHADHAIRGENPSGAASAGKAAICWRLRPGAWALLGACWTVSAAAVVLRGEAMEWFAAAAFGLLSAFCTVLPRLAAGALDAVRAVTVPEPSGPGGHAGDRDTVLVRLTFRSRIVPPVGWIGVEERIGKANADASSAVVCRFLTLSRLRRQWTVEYRISGLPRGHYLFEPLRLTVEDPFGLTAVERRVFAADRLIVMPSPPAESERGGRLRPAAAERAAERHREPESCLPAIRKSDGAEGRAAFAGMMPGPGTERRPYRAGDSLRHIDWRAAAKGKGWQTRLQPPGPQDGIVLAVETSSALYQDDDVLLDAAAGWAVGTADEAVRLGYRVRLAIGGSEERLEAEDASAVVRLAERLAAVSPDGGGNADSGWRDTIATQLVRGGTLVYFTPDWQHAGGWSKLAALIAAAGCRLELRFVSRQHTVTFAMREAQKRIESGGAAVRWLYVPERPEVRAEAAEGDGSDGRAS</sequence>
<feature type="transmembrane region" description="Helical" evidence="2">
    <location>
        <begin position="61"/>
        <end position="81"/>
    </location>
</feature>
<proteinExistence type="predicted"/>
<gene>
    <name evidence="3" type="ORF">PACILC2_03970</name>
</gene>
<comment type="caution">
    <text evidence="3">The sequence shown here is derived from an EMBL/GenBank/DDBJ whole genome shotgun (WGS) entry which is preliminary data.</text>
</comment>
<keyword evidence="4" id="KW-1185">Reference proteome</keyword>
<evidence type="ECO:0008006" key="5">
    <source>
        <dbReference type="Google" id="ProtNLM"/>
    </source>
</evidence>
<keyword evidence="2" id="KW-0812">Transmembrane</keyword>
<dbReference type="RefSeq" id="WP_213527072.1">
    <property type="nucleotide sequence ID" value="NZ_BOVJ01000011.1"/>
</dbReference>
<organism evidence="3 4">
    <name type="scientific">Paenibacillus cisolokensis</name>
    <dbReference type="NCBI Taxonomy" id="1658519"/>
    <lineage>
        <taxon>Bacteria</taxon>
        <taxon>Bacillati</taxon>
        <taxon>Bacillota</taxon>
        <taxon>Bacilli</taxon>
        <taxon>Bacillales</taxon>
        <taxon>Paenibacillaceae</taxon>
        <taxon>Paenibacillus</taxon>
    </lineage>
</organism>
<evidence type="ECO:0000313" key="3">
    <source>
        <dbReference type="EMBL" id="GIQ61829.1"/>
    </source>
</evidence>
<dbReference type="PANTHER" id="PTHR34351:SF1">
    <property type="entry name" value="SLR1927 PROTEIN"/>
    <property type="match status" value="1"/>
</dbReference>
<evidence type="ECO:0000256" key="2">
    <source>
        <dbReference type="SAM" id="Phobius"/>
    </source>
</evidence>
<keyword evidence="2" id="KW-1133">Transmembrane helix</keyword>
<evidence type="ECO:0000313" key="4">
    <source>
        <dbReference type="Proteomes" id="UP000680304"/>
    </source>
</evidence>
<feature type="region of interest" description="Disordered" evidence="1">
    <location>
        <begin position="205"/>
        <end position="231"/>
    </location>
</feature>
<feature type="transmembrane region" description="Helical" evidence="2">
    <location>
        <begin position="36"/>
        <end position="54"/>
    </location>
</feature>
<dbReference type="EMBL" id="BOVJ01000011">
    <property type="protein sequence ID" value="GIQ61829.1"/>
    <property type="molecule type" value="Genomic_DNA"/>
</dbReference>
<accession>A0ABQ4N0Y9</accession>
<dbReference type="PANTHER" id="PTHR34351">
    <property type="entry name" value="SLR1927 PROTEIN-RELATED"/>
    <property type="match status" value="1"/>
</dbReference>